<evidence type="ECO:0000313" key="2">
    <source>
        <dbReference type="Proteomes" id="UP000193067"/>
    </source>
</evidence>
<dbReference type="SUPFAM" id="SSF52047">
    <property type="entry name" value="RNI-like"/>
    <property type="match status" value="1"/>
</dbReference>
<dbReference type="AlphaFoldDB" id="A0A1Y2ISN5"/>
<organism evidence="1 2">
    <name type="scientific">Trametes coccinea (strain BRFM310)</name>
    <name type="common">Pycnoporus coccineus</name>
    <dbReference type="NCBI Taxonomy" id="1353009"/>
    <lineage>
        <taxon>Eukaryota</taxon>
        <taxon>Fungi</taxon>
        <taxon>Dikarya</taxon>
        <taxon>Basidiomycota</taxon>
        <taxon>Agaricomycotina</taxon>
        <taxon>Agaricomycetes</taxon>
        <taxon>Polyporales</taxon>
        <taxon>Polyporaceae</taxon>
        <taxon>Trametes</taxon>
    </lineage>
</organism>
<accession>A0A1Y2ISN5</accession>
<dbReference type="OrthoDB" id="2751365at2759"/>
<dbReference type="Proteomes" id="UP000193067">
    <property type="component" value="Unassembled WGS sequence"/>
</dbReference>
<keyword evidence="2" id="KW-1185">Reference proteome</keyword>
<name>A0A1Y2ISN5_TRAC3</name>
<proteinExistence type="predicted"/>
<evidence type="ECO:0008006" key="3">
    <source>
        <dbReference type="Google" id="ProtNLM"/>
    </source>
</evidence>
<protein>
    <recommendedName>
        <fullName evidence="3">F-box domain-containing protein</fullName>
    </recommendedName>
</protein>
<dbReference type="InterPro" id="IPR032675">
    <property type="entry name" value="LRR_dom_sf"/>
</dbReference>
<reference evidence="1 2" key="1">
    <citation type="journal article" date="2015" name="Biotechnol. Biofuels">
        <title>Enhanced degradation of softwood versus hardwood by the white-rot fungus Pycnoporus coccineus.</title>
        <authorList>
            <person name="Couturier M."/>
            <person name="Navarro D."/>
            <person name="Chevret D."/>
            <person name="Henrissat B."/>
            <person name="Piumi F."/>
            <person name="Ruiz-Duenas F.J."/>
            <person name="Martinez A.T."/>
            <person name="Grigoriev I.V."/>
            <person name="Riley R."/>
            <person name="Lipzen A."/>
            <person name="Berrin J.G."/>
            <person name="Master E.R."/>
            <person name="Rosso M.N."/>
        </authorList>
    </citation>
    <scope>NUCLEOTIDE SEQUENCE [LARGE SCALE GENOMIC DNA]</scope>
    <source>
        <strain evidence="1 2">BRFM310</strain>
    </source>
</reference>
<sequence length="545" mass="60978">MATSATTHRALSNVDVLTEIIGCFEFAYFHGVDPTYEANHVQPAATGIESDDEIFEIEVQRKRTLAQLARVCKAFREPALSLLWRQLHSLFPLLRLLPSLSMVEEQVIMECRYGAIPRNIYQLPLDMPDEDWGRLTSYAAYVQKLYHTQPAHRRPRDITAQTWTLILREFSNRPLLPNLRVLKWDAEEVDTEFAAITAFLPPSLKSLSIGCIARPSWHVDPSELKHAWKTQLNNLISELPNRVPQLSSISISCGIIDPNYIVQTLSLNQPCSLRAMALSAPHDAPPLNLCALKAVARFTTVESLDFALQIAKMPRAELPARLELDGLVSFLLNPIGGPGIGINPAYEVFSSANLRKLHLNNVRYTGDAALRRMSTAWARSFPRLEVFRLWIAYADMQPLPEPQSSLSDVLGPLLGIGTIREFNVDLCWIPLVVGDSDLTAFAEAWPALGKLRIALAAHDPSCYQTGVLGLLALSAHCPRLASLDLNRLVFGPEDVGQLPPVASSPPHQLRSLQVVYGILPETYHLVRERIFPNLNMTIYEDKYYN</sequence>
<dbReference type="EMBL" id="KZ084098">
    <property type="protein sequence ID" value="OSD04118.1"/>
    <property type="molecule type" value="Genomic_DNA"/>
</dbReference>
<dbReference type="Gene3D" id="3.80.10.10">
    <property type="entry name" value="Ribonuclease Inhibitor"/>
    <property type="match status" value="1"/>
</dbReference>
<dbReference type="STRING" id="1353009.A0A1Y2ISN5"/>
<evidence type="ECO:0000313" key="1">
    <source>
        <dbReference type="EMBL" id="OSD04118.1"/>
    </source>
</evidence>
<gene>
    <name evidence="1" type="ORF">PYCCODRAFT_1466540</name>
</gene>